<reference evidence="2" key="1">
    <citation type="submission" date="2020-05" db="EMBL/GenBank/DDBJ databases">
        <authorList>
            <person name="Rincon C."/>
            <person name="Sanders R I."/>
            <person name="Robbins C."/>
            <person name="Chaturvedi A."/>
        </authorList>
    </citation>
    <scope>NUCLEOTIDE SEQUENCE</scope>
    <source>
        <strain evidence="2">CHB12</strain>
    </source>
</reference>
<name>A0A916A110_9GLOM</name>
<evidence type="ECO:0000313" key="3">
    <source>
        <dbReference type="Proteomes" id="UP000684084"/>
    </source>
</evidence>
<keyword evidence="1" id="KW-0472">Membrane</keyword>
<keyword evidence="1" id="KW-0812">Transmembrane</keyword>
<keyword evidence="1" id="KW-1133">Transmembrane helix</keyword>
<feature type="transmembrane region" description="Helical" evidence="1">
    <location>
        <begin position="42"/>
        <end position="65"/>
    </location>
</feature>
<dbReference type="OrthoDB" id="2462219at2759"/>
<comment type="caution">
    <text evidence="2">The sequence shown here is derived from an EMBL/GenBank/DDBJ whole genome shotgun (WGS) entry which is preliminary data.</text>
</comment>
<dbReference type="AlphaFoldDB" id="A0A916A110"/>
<sequence length="140" mass="16298">MRFSQLFNYLPQISRIQLTISESKSEKHNFCNNSVKLNARNVITAIGFLIANEYLIFCGITRLLIKKFFNLHILKNSRNFCDKFKRIPRAHDKLSIKFKEIAVGSKNLTGTAERSNESNVLLDAIRSKLERKQCVYRMIN</sequence>
<dbReference type="Proteomes" id="UP000684084">
    <property type="component" value="Unassembled WGS sequence"/>
</dbReference>
<dbReference type="EMBL" id="CAGKOT010000091">
    <property type="protein sequence ID" value="CAB5394770.1"/>
    <property type="molecule type" value="Genomic_DNA"/>
</dbReference>
<dbReference type="VEuPathDB" id="FungiDB:RhiirFUN_007284"/>
<proteinExistence type="predicted"/>
<organism evidence="2 3">
    <name type="scientific">Rhizophagus irregularis</name>
    <dbReference type="NCBI Taxonomy" id="588596"/>
    <lineage>
        <taxon>Eukaryota</taxon>
        <taxon>Fungi</taxon>
        <taxon>Fungi incertae sedis</taxon>
        <taxon>Mucoromycota</taxon>
        <taxon>Glomeromycotina</taxon>
        <taxon>Glomeromycetes</taxon>
        <taxon>Glomerales</taxon>
        <taxon>Glomeraceae</taxon>
        <taxon>Rhizophagus</taxon>
    </lineage>
</organism>
<accession>A0A916A110</accession>
<protein>
    <submittedName>
        <fullName evidence="2">Uncharacterized protein</fullName>
    </submittedName>
</protein>
<gene>
    <name evidence="2" type="ORF">CHRIB12_LOCUS23489</name>
</gene>
<evidence type="ECO:0000313" key="2">
    <source>
        <dbReference type="EMBL" id="CAB5394770.1"/>
    </source>
</evidence>
<evidence type="ECO:0000256" key="1">
    <source>
        <dbReference type="SAM" id="Phobius"/>
    </source>
</evidence>